<evidence type="ECO:0000256" key="2">
    <source>
        <dbReference type="PIRSR" id="PIRSR613078-2"/>
    </source>
</evidence>
<evidence type="ECO:0008006" key="5">
    <source>
        <dbReference type="Google" id="ProtNLM"/>
    </source>
</evidence>
<evidence type="ECO:0000313" key="4">
    <source>
        <dbReference type="Proteomes" id="UP000033772"/>
    </source>
</evidence>
<evidence type="ECO:0000256" key="1">
    <source>
        <dbReference type="PIRSR" id="PIRSR613078-1"/>
    </source>
</evidence>
<dbReference type="SUPFAM" id="SSF53254">
    <property type="entry name" value="Phosphoglycerate mutase-like"/>
    <property type="match status" value="1"/>
</dbReference>
<dbReference type="InterPro" id="IPR029033">
    <property type="entry name" value="His_PPase_superfam"/>
</dbReference>
<dbReference type="Proteomes" id="UP000033772">
    <property type="component" value="Unassembled WGS sequence"/>
</dbReference>
<dbReference type="CDD" id="cd07067">
    <property type="entry name" value="HP_PGM_like"/>
    <property type="match status" value="1"/>
</dbReference>
<dbReference type="STRING" id="1844.UG56_025680"/>
<dbReference type="GO" id="GO:0005737">
    <property type="term" value="C:cytoplasm"/>
    <property type="evidence" value="ECO:0007669"/>
    <property type="project" value="TreeGrafter"/>
</dbReference>
<dbReference type="EMBL" id="JZDQ02000052">
    <property type="protein sequence ID" value="OIJ23857.1"/>
    <property type="molecule type" value="Genomic_DNA"/>
</dbReference>
<gene>
    <name evidence="3" type="ORF">UG56_025680</name>
</gene>
<dbReference type="PANTHER" id="PTHR48100">
    <property type="entry name" value="BROAD-SPECIFICITY PHOSPHATASE YOR283W-RELATED"/>
    <property type="match status" value="1"/>
</dbReference>
<sequence length="228" mass="23904">MSHKPARGWSAGAAATTLVLVRHGVTKHTAAKAFSGGLGGDNPPLTQEGREQVLLTAEWLRPLAPSVSTVVTSPVLRTVETAELVAGVLGARIDEEPGFAEIDFGAWEGLTFGEVAEQFPEEMQSWMGATEVAPPGGESFDSAQERVLAGLSRVLEAHAGETVVVTSHVSPIKLIVAHALGTPIQGVFNMELSPASVTVVSFFADNRASLRLFNGLPVSRDPFAAGLI</sequence>
<dbReference type="Pfam" id="PF00300">
    <property type="entry name" value="His_Phos_1"/>
    <property type="match status" value="1"/>
</dbReference>
<reference evidence="3" key="1">
    <citation type="submission" date="2016-10" db="EMBL/GenBank/DDBJ databases">
        <title>Draft Genome Sequence of Nocardioides luteus Strain BAFB, an Alkane-Degrading Bacterium Isolated from JP-7 Polluted Soil.</title>
        <authorList>
            <person name="Brown L."/>
            <person name="Ruiz O.N."/>
            <person name="Gunasekera T."/>
        </authorList>
    </citation>
    <scope>NUCLEOTIDE SEQUENCE [LARGE SCALE GENOMIC DNA]</scope>
    <source>
        <strain evidence="3">BAFB</strain>
    </source>
</reference>
<accession>A0A1J4N0D0</accession>
<keyword evidence="4" id="KW-1185">Reference proteome</keyword>
<proteinExistence type="predicted"/>
<dbReference type="InterPro" id="IPR050275">
    <property type="entry name" value="PGM_Phosphatase"/>
</dbReference>
<protein>
    <recommendedName>
        <fullName evidence="5">Histidine phosphatase family protein</fullName>
    </recommendedName>
</protein>
<feature type="active site" description="Proton donor/acceptor" evidence="1">
    <location>
        <position position="101"/>
    </location>
</feature>
<dbReference type="Gene3D" id="3.40.50.1240">
    <property type="entry name" value="Phosphoglycerate mutase-like"/>
    <property type="match status" value="1"/>
</dbReference>
<organism evidence="3 4">
    <name type="scientific">Nocardioides luteus</name>
    <dbReference type="NCBI Taxonomy" id="1844"/>
    <lineage>
        <taxon>Bacteria</taxon>
        <taxon>Bacillati</taxon>
        <taxon>Actinomycetota</taxon>
        <taxon>Actinomycetes</taxon>
        <taxon>Propionibacteriales</taxon>
        <taxon>Nocardioidaceae</taxon>
        <taxon>Nocardioides</taxon>
    </lineage>
</organism>
<dbReference type="SMART" id="SM00855">
    <property type="entry name" value="PGAM"/>
    <property type="match status" value="1"/>
</dbReference>
<dbReference type="AlphaFoldDB" id="A0A1J4N0D0"/>
<dbReference type="GO" id="GO:0016791">
    <property type="term" value="F:phosphatase activity"/>
    <property type="evidence" value="ECO:0007669"/>
    <property type="project" value="TreeGrafter"/>
</dbReference>
<comment type="caution">
    <text evidence="3">The sequence shown here is derived from an EMBL/GenBank/DDBJ whole genome shotgun (WGS) entry which is preliminary data.</text>
</comment>
<evidence type="ECO:0000313" key="3">
    <source>
        <dbReference type="EMBL" id="OIJ23857.1"/>
    </source>
</evidence>
<name>A0A1J4N0D0_9ACTN</name>
<dbReference type="RefSeq" id="WP_052694181.1">
    <property type="nucleotide sequence ID" value="NZ_JZDQ02000052.1"/>
</dbReference>
<dbReference type="InterPro" id="IPR013078">
    <property type="entry name" value="His_Pase_superF_clade-1"/>
</dbReference>
<dbReference type="PANTHER" id="PTHR48100:SF1">
    <property type="entry name" value="HISTIDINE PHOSPHATASE FAMILY PROTEIN-RELATED"/>
    <property type="match status" value="1"/>
</dbReference>
<feature type="active site" description="Tele-phosphohistidine intermediate" evidence="1">
    <location>
        <position position="23"/>
    </location>
</feature>
<feature type="binding site" evidence="2">
    <location>
        <position position="77"/>
    </location>
    <ligand>
        <name>substrate</name>
    </ligand>
</feature>